<organism evidence="2 3">
    <name type="scientific">Pleurodeles waltl</name>
    <name type="common">Iberian ribbed newt</name>
    <dbReference type="NCBI Taxonomy" id="8319"/>
    <lineage>
        <taxon>Eukaryota</taxon>
        <taxon>Metazoa</taxon>
        <taxon>Chordata</taxon>
        <taxon>Craniata</taxon>
        <taxon>Vertebrata</taxon>
        <taxon>Euteleostomi</taxon>
        <taxon>Amphibia</taxon>
        <taxon>Batrachia</taxon>
        <taxon>Caudata</taxon>
        <taxon>Salamandroidea</taxon>
        <taxon>Salamandridae</taxon>
        <taxon>Pleurodelinae</taxon>
        <taxon>Pleurodeles</taxon>
    </lineage>
</organism>
<accession>A0AAV7NAX4</accession>
<sequence length="120" mass="13264">MACSNQREYGLRKMACPKNFYDPEDLRSFLDGLLHLDTSTPNPPRDPTVTDQNALPQDLAPGGSGFGHHPTVSHPMGWDLERLVNSLNDRGQVLHSVVLHTQVADRDRSHSTLKPAAEPT</sequence>
<proteinExistence type="predicted"/>
<evidence type="ECO:0000313" key="2">
    <source>
        <dbReference type="EMBL" id="KAJ1113235.1"/>
    </source>
</evidence>
<evidence type="ECO:0000313" key="3">
    <source>
        <dbReference type="Proteomes" id="UP001066276"/>
    </source>
</evidence>
<evidence type="ECO:0000256" key="1">
    <source>
        <dbReference type="SAM" id="MobiDB-lite"/>
    </source>
</evidence>
<dbReference type="EMBL" id="JANPWB010000012">
    <property type="protein sequence ID" value="KAJ1113235.1"/>
    <property type="molecule type" value="Genomic_DNA"/>
</dbReference>
<gene>
    <name evidence="2" type="ORF">NDU88_001489</name>
</gene>
<protein>
    <submittedName>
        <fullName evidence="2">Uncharacterized protein</fullName>
    </submittedName>
</protein>
<keyword evidence="3" id="KW-1185">Reference proteome</keyword>
<dbReference type="AlphaFoldDB" id="A0AAV7NAX4"/>
<dbReference type="Proteomes" id="UP001066276">
    <property type="component" value="Chromosome 8"/>
</dbReference>
<reference evidence="2" key="1">
    <citation type="journal article" date="2022" name="bioRxiv">
        <title>Sequencing and chromosome-scale assembly of the giantPleurodeles waltlgenome.</title>
        <authorList>
            <person name="Brown T."/>
            <person name="Elewa A."/>
            <person name="Iarovenko S."/>
            <person name="Subramanian E."/>
            <person name="Araus A.J."/>
            <person name="Petzold A."/>
            <person name="Susuki M."/>
            <person name="Suzuki K.-i.T."/>
            <person name="Hayashi T."/>
            <person name="Toyoda A."/>
            <person name="Oliveira C."/>
            <person name="Osipova E."/>
            <person name="Leigh N.D."/>
            <person name="Simon A."/>
            <person name="Yun M.H."/>
        </authorList>
    </citation>
    <scope>NUCLEOTIDE SEQUENCE</scope>
    <source>
        <strain evidence="2">20211129_DDA</strain>
        <tissue evidence="2">Liver</tissue>
    </source>
</reference>
<comment type="caution">
    <text evidence="2">The sequence shown here is derived from an EMBL/GenBank/DDBJ whole genome shotgun (WGS) entry which is preliminary data.</text>
</comment>
<feature type="region of interest" description="Disordered" evidence="1">
    <location>
        <begin position="37"/>
        <end position="73"/>
    </location>
</feature>
<name>A0AAV7NAX4_PLEWA</name>